<dbReference type="PROSITE" id="PS50075">
    <property type="entry name" value="CARRIER"/>
    <property type="match status" value="1"/>
</dbReference>
<dbReference type="Gene3D" id="1.10.1200.10">
    <property type="entry name" value="ACP-like"/>
    <property type="match status" value="1"/>
</dbReference>
<comment type="cofactor">
    <cofactor evidence="1">
        <name>pantetheine 4'-phosphate</name>
        <dbReference type="ChEBI" id="CHEBI:47942"/>
    </cofactor>
</comment>
<dbReference type="InterPro" id="IPR020845">
    <property type="entry name" value="AMP-binding_CS"/>
</dbReference>
<dbReference type="PANTHER" id="PTHR45527:SF1">
    <property type="entry name" value="FATTY ACID SYNTHASE"/>
    <property type="match status" value="1"/>
</dbReference>
<dbReference type="NCBIfam" id="TIGR01733">
    <property type="entry name" value="AA-adenyl-dom"/>
    <property type="match status" value="1"/>
</dbReference>
<evidence type="ECO:0000256" key="1">
    <source>
        <dbReference type="ARBA" id="ARBA00001957"/>
    </source>
</evidence>
<dbReference type="InterPro" id="IPR001242">
    <property type="entry name" value="Condensation_dom"/>
</dbReference>
<dbReference type="InterPro" id="IPR010071">
    <property type="entry name" value="AA_adenyl_dom"/>
</dbReference>
<dbReference type="Gene3D" id="3.30.559.30">
    <property type="entry name" value="Nonribosomal peptide synthetase, condensation domain"/>
    <property type="match status" value="1"/>
</dbReference>
<dbReference type="InterPro" id="IPR009081">
    <property type="entry name" value="PP-bd_ACP"/>
</dbReference>
<dbReference type="Gene3D" id="3.30.300.30">
    <property type="match status" value="1"/>
</dbReference>
<organism evidence="3 4">
    <name type="scientific">Streptacidiphilus cavernicola</name>
    <dbReference type="NCBI Taxonomy" id="3342716"/>
    <lineage>
        <taxon>Bacteria</taxon>
        <taxon>Bacillati</taxon>
        <taxon>Actinomycetota</taxon>
        <taxon>Actinomycetes</taxon>
        <taxon>Kitasatosporales</taxon>
        <taxon>Streptomycetaceae</taxon>
        <taxon>Streptacidiphilus</taxon>
    </lineage>
</organism>
<dbReference type="Pfam" id="PF13193">
    <property type="entry name" value="AMP-binding_C"/>
    <property type="match status" value="1"/>
</dbReference>
<dbReference type="Pfam" id="PF00668">
    <property type="entry name" value="Condensation"/>
    <property type="match status" value="1"/>
</dbReference>
<dbReference type="Gene3D" id="3.40.50.12780">
    <property type="entry name" value="N-terminal domain of ligase-like"/>
    <property type="match status" value="1"/>
</dbReference>
<comment type="caution">
    <text evidence="3">The sequence shown here is derived from an EMBL/GenBank/DDBJ whole genome shotgun (WGS) entry which is preliminary data.</text>
</comment>
<reference evidence="3 4" key="1">
    <citation type="submission" date="2024-09" db="EMBL/GenBank/DDBJ databases">
        <authorList>
            <person name="Lee S.D."/>
        </authorList>
    </citation>
    <scope>NUCLEOTIDE SEQUENCE [LARGE SCALE GENOMIC DNA]</scope>
    <source>
        <strain evidence="3 4">N1-5</strain>
    </source>
</reference>
<dbReference type="SUPFAM" id="SSF52777">
    <property type="entry name" value="CoA-dependent acyltransferases"/>
    <property type="match status" value="2"/>
</dbReference>
<dbReference type="Pfam" id="PF00550">
    <property type="entry name" value="PP-binding"/>
    <property type="match status" value="1"/>
</dbReference>
<dbReference type="InterPro" id="IPR023213">
    <property type="entry name" value="CAT-like_dom_sf"/>
</dbReference>
<dbReference type="InterPro" id="IPR000873">
    <property type="entry name" value="AMP-dep_synth/lig_dom"/>
</dbReference>
<name>A0ABV6UGY0_9ACTN</name>
<dbReference type="SUPFAM" id="SSF56801">
    <property type="entry name" value="Acetyl-CoA synthetase-like"/>
    <property type="match status" value="1"/>
</dbReference>
<dbReference type="EMBL" id="JBHEZZ010000002">
    <property type="protein sequence ID" value="MFC1400700.1"/>
    <property type="molecule type" value="Genomic_DNA"/>
</dbReference>
<evidence type="ECO:0000313" key="4">
    <source>
        <dbReference type="Proteomes" id="UP001592528"/>
    </source>
</evidence>
<dbReference type="InterPro" id="IPR025110">
    <property type="entry name" value="AMP-bd_C"/>
</dbReference>
<dbReference type="InterPro" id="IPR042099">
    <property type="entry name" value="ANL_N_sf"/>
</dbReference>
<evidence type="ECO:0000313" key="3">
    <source>
        <dbReference type="EMBL" id="MFC1400700.1"/>
    </source>
</evidence>
<proteinExistence type="predicted"/>
<evidence type="ECO:0000259" key="2">
    <source>
        <dbReference type="PROSITE" id="PS50075"/>
    </source>
</evidence>
<dbReference type="PANTHER" id="PTHR45527">
    <property type="entry name" value="NONRIBOSOMAL PEPTIDE SYNTHETASE"/>
    <property type="match status" value="1"/>
</dbReference>
<dbReference type="SUPFAM" id="SSF47336">
    <property type="entry name" value="ACP-like"/>
    <property type="match status" value="1"/>
</dbReference>
<protein>
    <submittedName>
        <fullName evidence="3">Non-ribosomal peptide synthetase</fullName>
    </submittedName>
</protein>
<sequence>MNSQERSVETGEHPDARVTRTLEGILSAEGPLNGQASPFHVMVSARITGPLDRDRLRAALARVTGRHAALRTVFTRDAETGALGTRVLADWQPVVVEQELPTVPADADPVQVLHRLLTPAVPAQLRPYEAPPVRFVLTAAGPGRHVLTLIGHHVVLDGWSIGLLWEEIAADYAGTAGDADEAPGMELLAAAERTDAVAALTAERAAMLADWPTVVELPSDLDRPAVRTCAGVRLPFTITESARAGCVALAASLGVSRNAVLLGAWALVVARRTGRQRLLVGVPTVGRHNRSAMRVVGGATGLGPVACEIPEDGTVADYVRSTARALRELLRYGRVPFEDLVTGLTRGGDRSRNPLAQIAFGAHSELVPTVLPAGGVDFEICVGHTGGTAYDAMLHVLGWDAQPALELEYATSVLTAQEALDLAGSFEQALLELAAAPDRPLAEVGTVSPAQRRRLDALERGPEATVDAGLWQLIEEVAVRTPDAPAVRADEAPESTLTYRQLLDAAAELSARLAAAGVAEGDRVGLALRRSVDEIVAIAAVLRIGAAYVGIDAGNPPAANTAVLDGAQARVVLGDPDRLEALGAAGTGRTLLTVAPPAATAPVGVALVGTAPVGTVPPPAPADPDRIAYLAFTSGTTGAPKGAMIPCRGVVRLAHRPQFLRPGATDRFLRLAPLAFDASTLEIFAPLLAGGTIEVFTGRHVTASALARVLEQREVTGLWLSAGLFRLVADFRPAAFRSVLQLLTGGDVVPPAQVAQVLRTCPGLRVSNGYGPTENTTFTTVHHVDEPAAATASGLPIGRPIQGTGVLVLDRSGRPVPPGGVGELYTYGAGLAAGYAGAPEETARVFGEFGAAAGGRRLYRTGDLVRWDAEGNLRFLGRSDRQVKVRGFRVEPEQVTAVLRSHPEVRDAAVAVVPLGNGDHQLLAAVVGTAPGLTSALRSFAAGQLPGHAVPGLWAQVDEFPVTANGKLDLDRLRRLAAGEEAVAPAPVAVPAAPVRSEGDRLVSVVTEAWAEVLGHRDFRPDDWFFDVGGDSLLLIRVHSILKEALPEYEVTVGDLYACSAIEDLVAKLRGARQPAAA</sequence>
<dbReference type="InterPro" id="IPR045851">
    <property type="entry name" value="AMP-bd_C_sf"/>
</dbReference>
<dbReference type="Proteomes" id="UP001592528">
    <property type="component" value="Unassembled WGS sequence"/>
</dbReference>
<dbReference type="PROSITE" id="PS00455">
    <property type="entry name" value="AMP_BINDING"/>
    <property type="match status" value="1"/>
</dbReference>
<keyword evidence="4" id="KW-1185">Reference proteome</keyword>
<gene>
    <name evidence="3" type="ORF">ACEZDJ_05305</name>
</gene>
<feature type="domain" description="Carrier" evidence="2">
    <location>
        <begin position="997"/>
        <end position="1073"/>
    </location>
</feature>
<dbReference type="Gene3D" id="3.30.559.10">
    <property type="entry name" value="Chloramphenicol acetyltransferase-like domain"/>
    <property type="match status" value="1"/>
</dbReference>
<dbReference type="RefSeq" id="WP_198037436.1">
    <property type="nucleotide sequence ID" value="NZ_JBHEZZ010000002.1"/>
</dbReference>
<dbReference type="InterPro" id="IPR036736">
    <property type="entry name" value="ACP-like_sf"/>
</dbReference>
<dbReference type="Pfam" id="PF00501">
    <property type="entry name" value="AMP-binding"/>
    <property type="match status" value="1"/>
</dbReference>
<accession>A0ABV6UGY0</accession>